<dbReference type="PANTHER" id="PTHR36441">
    <property type="entry name" value="HYPOTHETICAL CYTOSOLIC PROTEIN"/>
    <property type="match status" value="1"/>
</dbReference>
<evidence type="ECO:0008006" key="3">
    <source>
        <dbReference type="Google" id="ProtNLM"/>
    </source>
</evidence>
<dbReference type="Gene3D" id="3.30.70.1120">
    <property type="entry name" value="TT1725-like"/>
    <property type="match status" value="1"/>
</dbReference>
<evidence type="ECO:0000313" key="1">
    <source>
        <dbReference type="EMBL" id="OGG49274.1"/>
    </source>
</evidence>
<sequence length="93" mass="10463">MIIGCCRIEVHLPESGSLKTKRHLVKSLTARLKNHFNVSVAEVDGNDLWQRAVIGVAVVTNEARFADQVISKVVDHVRNDGRLVLIDYQTEIR</sequence>
<dbReference type="InterPro" id="IPR007546">
    <property type="entry name" value="DUF503"/>
</dbReference>
<dbReference type="Proteomes" id="UP000178606">
    <property type="component" value="Unassembled WGS sequence"/>
</dbReference>
<reference evidence="1 2" key="1">
    <citation type="journal article" date="2016" name="Nat. Commun.">
        <title>Thousands of microbial genomes shed light on interconnected biogeochemical processes in an aquifer system.</title>
        <authorList>
            <person name="Anantharaman K."/>
            <person name="Brown C.T."/>
            <person name="Hug L.A."/>
            <person name="Sharon I."/>
            <person name="Castelle C.J."/>
            <person name="Probst A.J."/>
            <person name="Thomas B.C."/>
            <person name="Singh A."/>
            <person name="Wilkins M.J."/>
            <person name="Karaoz U."/>
            <person name="Brodie E.L."/>
            <person name="Williams K.H."/>
            <person name="Hubbard S.S."/>
            <person name="Banfield J.F."/>
        </authorList>
    </citation>
    <scope>NUCLEOTIDE SEQUENCE [LARGE SCALE GENOMIC DNA]</scope>
    <source>
        <strain evidence="2">RIFCSPLOWO2_12_FULL_64_10</strain>
    </source>
</reference>
<name>A0A1F6CJ37_HANXR</name>
<dbReference type="PANTHER" id="PTHR36441:SF1">
    <property type="entry name" value="DUF503 DOMAIN-CONTAINING PROTEIN"/>
    <property type="match status" value="1"/>
</dbReference>
<dbReference type="EMBL" id="MFKF01000236">
    <property type="protein sequence ID" value="OGG49274.1"/>
    <property type="molecule type" value="Genomic_DNA"/>
</dbReference>
<dbReference type="InterPro" id="IPR036746">
    <property type="entry name" value="TT1725-like_sf"/>
</dbReference>
<dbReference type="Pfam" id="PF04456">
    <property type="entry name" value="DUF503"/>
    <property type="match status" value="1"/>
</dbReference>
<protein>
    <recommendedName>
        <fullName evidence="3">DUF503 domain-containing protein</fullName>
    </recommendedName>
</protein>
<evidence type="ECO:0000313" key="2">
    <source>
        <dbReference type="Proteomes" id="UP000178606"/>
    </source>
</evidence>
<gene>
    <name evidence="1" type="ORF">A3F84_26505</name>
</gene>
<comment type="caution">
    <text evidence="1">The sequence shown here is derived from an EMBL/GenBank/DDBJ whole genome shotgun (WGS) entry which is preliminary data.</text>
</comment>
<organism evidence="1 2">
    <name type="scientific">Handelsmanbacteria sp. (strain RIFCSPLOWO2_12_FULL_64_10)</name>
    <dbReference type="NCBI Taxonomy" id="1817868"/>
    <lineage>
        <taxon>Bacteria</taxon>
        <taxon>Candidatus Handelsmaniibacteriota</taxon>
    </lineage>
</organism>
<accession>A0A1F6CJ37</accession>
<dbReference type="AlphaFoldDB" id="A0A1F6CJ37"/>
<proteinExistence type="predicted"/>
<dbReference type="SUPFAM" id="SSF103007">
    <property type="entry name" value="Hypothetical protein TT1725"/>
    <property type="match status" value="1"/>
</dbReference>